<dbReference type="AlphaFoldDB" id="A0A8R1IE08"/>
<sequence length="107" mass="12751">MKMKKRKSTNGWATTPSRRIVILPVAYRIYENSHFTFNEIFKKKNTYYCENLGLFTFAEGKQNPSFSAQNEQDKYDKKAKIFWIFFSSESEKRENVWDEEGGDEQVK</sequence>
<reference evidence="2" key="1">
    <citation type="submission" date="2010-08" db="EMBL/GenBank/DDBJ databases">
        <authorList>
            <consortium name="Caenorhabditis japonica Sequencing Consortium"/>
            <person name="Wilson R.K."/>
        </authorList>
    </citation>
    <scope>NUCLEOTIDE SEQUENCE [LARGE SCALE GENOMIC DNA]</scope>
    <source>
        <strain evidence="2">DF5081</strain>
    </source>
</reference>
<protein>
    <submittedName>
        <fullName evidence="1">Uncharacterized protein</fullName>
    </submittedName>
</protein>
<evidence type="ECO:0000313" key="1">
    <source>
        <dbReference type="EnsemblMetazoa" id="CJA30915.1"/>
    </source>
</evidence>
<dbReference type="EnsemblMetazoa" id="CJA30915.1">
    <property type="protein sequence ID" value="CJA30915.1"/>
    <property type="gene ID" value="WBGene00206762"/>
</dbReference>
<evidence type="ECO:0000313" key="2">
    <source>
        <dbReference type="Proteomes" id="UP000005237"/>
    </source>
</evidence>
<reference evidence="1" key="2">
    <citation type="submission" date="2022-06" db="UniProtKB">
        <authorList>
            <consortium name="EnsemblMetazoa"/>
        </authorList>
    </citation>
    <scope>IDENTIFICATION</scope>
    <source>
        <strain evidence="1">DF5081</strain>
    </source>
</reference>
<keyword evidence="2" id="KW-1185">Reference proteome</keyword>
<accession>A0A8R1IE08</accession>
<dbReference type="Proteomes" id="UP000005237">
    <property type="component" value="Unassembled WGS sequence"/>
</dbReference>
<proteinExistence type="predicted"/>
<organism evidence="1 2">
    <name type="scientific">Caenorhabditis japonica</name>
    <dbReference type="NCBI Taxonomy" id="281687"/>
    <lineage>
        <taxon>Eukaryota</taxon>
        <taxon>Metazoa</taxon>
        <taxon>Ecdysozoa</taxon>
        <taxon>Nematoda</taxon>
        <taxon>Chromadorea</taxon>
        <taxon>Rhabditida</taxon>
        <taxon>Rhabditina</taxon>
        <taxon>Rhabditomorpha</taxon>
        <taxon>Rhabditoidea</taxon>
        <taxon>Rhabditidae</taxon>
        <taxon>Peloderinae</taxon>
        <taxon>Caenorhabditis</taxon>
    </lineage>
</organism>
<name>A0A8R1IE08_CAEJA</name>